<dbReference type="InterPro" id="IPR055288">
    <property type="entry name" value="NALCN_aux_factor_1/2"/>
</dbReference>
<keyword evidence="3" id="KW-1133">Transmembrane helix</keyword>
<feature type="compositionally biased region" description="Low complexity" evidence="7">
    <location>
        <begin position="118"/>
        <end position="143"/>
    </location>
</feature>
<keyword evidence="5" id="KW-0325">Glycoprotein</keyword>
<sequence length="639" mass="72527">MRPGPRLVVMVALAFISGAQSSTNQQQRESSNRGKLLSKRDESAKYETSQQTSTSFLSNINPWLSACDLAQPNTAPDLQGSCTAGTLPVAWINEGPGPPMQCPQSCQHNHRYNQNTLKTSNDNKNTNNYNNNNNNKINKNNNNNFSNNNNNNMNYNDINMENRLKENRQCLDYLGGDNNDEYSPSKICNVKSSSDIETKLKSIRLRHCCERDVASALHNDAYIDVLNGGAACKMRLNELIEADSLAERLTCEFMEILVRYDCVSRYSLIHRCGDCKEMYRRWVCSTFIPYFGTQNDIKSDPLPETTTTSVQSTNNNVMNNIDSKAQKMFMQDRILEDSNEIKRSRRKARMEQKRIRIRPCISVCQKVEQICPYMLPADRAPAYPTQYAGEPTFFCLDPNIDETGNQLYKSNHGPSECCYEYCKHEDGLCSSKCDPIFNINNETAIIADRNRSNTSKHHTNETKSDPSMNQTPNLFVKLDNGTYVLNDYSNMPDMKDMQCNILYNITQSTQHCSISQAQVAAVKSSANSFNYYPSSSSSSSVISILIQHLTTYNNLIDNYNDKYDNNNYNKGSNHHDNGNDNNNINRNNNSFTYQHLNLVEKISIKCIVAQLISHWTNLVWNLMKVIALQLILLQLATGS</sequence>
<protein>
    <submittedName>
        <fullName evidence="9">Uncharacterized protein</fullName>
    </submittedName>
</protein>
<evidence type="ECO:0000256" key="7">
    <source>
        <dbReference type="SAM" id="MobiDB-lite"/>
    </source>
</evidence>
<keyword evidence="4" id="KW-0472">Membrane</keyword>
<feature type="compositionally biased region" description="Polar residues" evidence="7">
    <location>
        <begin position="20"/>
        <end position="29"/>
    </location>
</feature>
<evidence type="ECO:0000256" key="2">
    <source>
        <dbReference type="ARBA" id="ARBA00022692"/>
    </source>
</evidence>
<proteinExistence type="inferred from homology"/>
<keyword evidence="8" id="KW-0732">Signal</keyword>
<evidence type="ECO:0000256" key="4">
    <source>
        <dbReference type="ARBA" id="ARBA00023136"/>
    </source>
</evidence>
<dbReference type="EMBL" id="OU895879">
    <property type="protein sequence ID" value="CAG9807667.1"/>
    <property type="molecule type" value="Genomic_DNA"/>
</dbReference>
<name>A0A9N9S1K6_9DIPT</name>
<feature type="region of interest" description="Disordered" evidence="7">
    <location>
        <begin position="114"/>
        <end position="143"/>
    </location>
</feature>
<feature type="region of interest" description="Disordered" evidence="7">
    <location>
        <begin position="566"/>
        <end position="586"/>
    </location>
</feature>
<dbReference type="PANTHER" id="PTHR15819:SF11">
    <property type="entry name" value="MID1, ISOFORM A"/>
    <property type="match status" value="1"/>
</dbReference>
<dbReference type="Proteomes" id="UP001153620">
    <property type="component" value="Chromosome 3"/>
</dbReference>
<feature type="chain" id="PRO_5040153435" evidence="8">
    <location>
        <begin position="22"/>
        <end position="639"/>
    </location>
</feature>
<evidence type="ECO:0000256" key="1">
    <source>
        <dbReference type="ARBA" id="ARBA00004141"/>
    </source>
</evidence>
<feature type="signal peptide" evidence="8">
    <location>
        <begin position="1"/>
        <end position="21"/>
    </location>
</feature>
<accession>A0A9N9S1K6</accession>
<gene>
    <name evidence="9" type="ORF">CHIRRI_LOCUS10513</name>
</gene>
<reference evidence="9" key="1">
    <citation type="submission" date="2022-01" db="EMBL/GenBank/DDBJ databases">
        <authorList>
            <person name="King R."/>
        </authorList>
    </citation>
    <scope>NUCLEOTIDE SEQUENCE</scope>
</reference>
<dbReference type="OrthoDB" id="10047996at2759"/>
<keyword evidence="10" id="KW-1185">Reference proteome</keyword>
<comment type="similarity">
    <text evidence="6">Belongs to the NALF family.</text>
</comment>
<dbReference type="GO" id="GO:0005886">
    <property type="term" value="C:plasma membrane"/>
    <property type="evidence" value="ECO:0007669"/>
    <property type="project" value="TreeGrafter"/>
</dbReference>
<evidence type="ECO:0000313" key="9">
    <source>
        <dbReference type="EMBL" id="CAG9807667.1"/>
    </source>
</evidence>
<feature type="region of interest" description="Disordered" evidence="7">
    <location>
        <begin position="20"/>
        <end position="54"/>
    </location>
</feature>
<feature type="region of interest" description="Disordered" evidence="7">
    <location>
        <begin position="450"/>
        <end position="472"/>
    </location>
</feature>
<dbReference type="AlphaFoldDB" id="A0A9N9S1K6"/>
<comment type="subcellular location">
    <subcellularLocation>
        <location evidence="1">Membrane</location>
        <topology evidence="1">Multi-pass membrane protein</topology>
    </subcellularLocation>
</comment>
<dbReference type="GO" id="GO:0015275">
    <property type="term" value="F:stretch-activated, monoatomic cation-selective, calcium channel activity"/>
    <property type="evidence" value="ECO:0007669"/>
    <property type="project" value="TreeGrafter"/>
</dbReference>
<evidence type="ECO:0000256" key="8">
    <source>
        <dbReference type="SAM" id="SignalP"/>
    </source>
</evidence>
<dbReference type="GO" id="GO:0098703">
    <property type="term" value="P:calcium ion import across plasma membrane"/>
    <property type="evidence" value="ECO:0007669"/>
    <property type="project" value="TreeGrafter"/>
</dbReference>
<evidence type="ECO:0000256" key="5">
    <source>
        <dbReference type="ARBA" id="ARBA00023180"/>
    </source>
</evidence>
<evidence type="ECO:0000256" key="3">
    <source>
        <dbReference type="ARBA" id="ARBA00022989"/>
    </source>
</evidence>
<evidence type="ECO:0000313" key="10">
    <source>
        <dbReference type="Proteomes" id="UP001153620"/>
    </source>
</evidence>
<evidence type="ECO:0000256" key="6">
    <source>
        <dbReference type="ARBA" id="ARBA00029445"/>
    </source>
</evidence>
<keyword evidence="2" id="KW-0812">Transmembrane</keyword>
<organism evidence="9 10">
    <name type="scientific">Chironomus riparius</name>
    <dbReference type="NCBI Taxonomy" id="315576"/>
    <lineage>
        <taxon>Eukaryota</taxon>
        <taxon>Metazoa</taxon>
        <taxon>Ecdysozoa</taxon>
        <taxon>Arthropoda</taxon>
        <taxon>Hexapoda</taxon>
        <taxon>Insecta</taxon>
        <taxon>Pterygota</taxon>
        <taxon>Neoptera</taxon>
        <taxon>Endopterygota</taxon>
        <taxon>Diptera</taxon>
        <taxon>Nematocera</taxon>
        <taxon>Chironomoidea</taxon>
        <taxon>Chironomidae</taxon>
        <taxon>Chironominae</taxon>
        <taxon>Chironomus</taxon>
    </lineage>
</organism>
<reference evidence="9" key="2">
    <citation type="submission" date="2022-10" db="EMBL/GenBank/DDBJ databases">
        <authorList>
            <consortium name="ENA_rothamsted_submissions"/>
            <consortium name="culmorum"/>
            <person name="King R."/>
        </authorList>
    </citation>
    <scope>NUCLEOTIDE SEQUENCE</scope>
</reference>
<dbReference type="PANTHER" id="PTHR15819">
    <property type="entry name" value="TRANSMEMBRANE PROTEIN FAM155"/>
    <property type="match status" value="1"/>
</dbReference>